<dbReference type="PANTHER" id="PTHR33064">
    <property type="entry name" value="POL PROTEIN"/>
    <property type="match status" value="1"/>
</dbReference>
<protein>
    <submittedName>
        <fullName evidence="4">Pentatricopeptide repeat-containing protein At2g17525, mitochondrial-like</fullName>
    </submittedName>
</protein>
<dbReference type="PROSITE" id="PS51375">
    <property type="entry name" value="PPR"/>
    <property type="match status" value="1"/>
</dbReference>
<evidence type="ECO:0000313" key="4">
    <source>
        <dbReference type="RefSeq" id="XP_040967179.1"/>
    </source>
</evidence>
<feature type="repeat" description="PPR" evidence="2">
    <location>
        <begin position="21"/>
        <end position="56"/>
    </location>
</feature>
<evidence type="ECO:0000256" key="2">
    <source>
        <dbReference type="PROSITE-ProRule" id="PRU00708"/>
    </source>
</evidence>
<reference evidence="3" key="1">
    <citation type="journal article" date="2020" name="Nat. Genet.">
        <title>Genomic diversifications of five Gossypium allopolyploid species and their impact on cotton improvement.</title>
        <authorList>
            <person name="Chen Z.J."/>
            <person name="Sreedasyam A."/>
            <person name="Ando A."/>
            <person name="Song Q."/>
            <person name="De Santiago L.M."/>
            <person name="Hulse-Kemp A.M."/>
            <person name="Ding M."/>
            <person name="Ye W."/>
            <person name="Kirkbride R.C."/>
            <person name="Jenkins J."/>
            <person name="Plott C."/>
            <person name="Lovell J."/>
            <person name="Lin Y.M."/>
            <person name="Vaughn R."/>
            <person name="Liu B."/>
            <person name="Simpson S."/>
            <person name="Scheffler B.E."/>
            <person name="Wen L."/>
            <person name="Saski C.A."/>
            <person name="Grover C.E."/>
            <person name="Hu G."/>
            <person name="Conover J.L."/>
            <person name="Carlson J.W."/>
            <person name="Shu S."/>
            <person name="Boston L.B."/>
            <person name="Williams M."/>
            <person name="Peterson D.G."/>
            <person name="McGee K."/>
            <person name="Jones D.C."/>
            <person name="Wendel J.F."/>
            <person name="Stelly D.M."/>
            <person name="Grimwood J."/>
            <person name="Schmutz J."/>
        </authorList>
    </citation>
    <scope>NUCLEOTIDE SEQUENCE [LARGE SCALE GENOMIC DNA]</scope>
    <source>
        <strain evidence="3">cv. TM-1</strain>
    </source>
</reference>
<dbReference type="InterPro" id="IPR043502">
    <property type="entry name" value="DNA/RNA_pol_sf"/>
</dbReference>
<dbReference type="InterPro" id="IPR043128">
    <property type="entry name" value="Rev_trsase/Diguanyl_cyclase"/>
</dbReference>
<dbReference type="InterPro" id="IPR002885">
    <property type="entry name" value="PPR_rpt"/>
</dbReference>
<sequence>MDRAIEVLELMTGDNVRYPFDNFVCSSVIVGFCKIGKPEVAVRFFENCMNSGALKPNVVTYTALLSSFNLLGKFDEEINHGTVTIDAAKVGVSNWPTPKFIKKMRGFLGLSGYYMRFIRNYGMMVRSLTNLLKKNTNWNWAETEQIAFELLKQLVCQTPVLCLPNLNEEFCIDTDACG</sequence>
<dbReference type="InterPro" id="IPR011990">
    <property type="entry name" value="TPR-like_helical_dom_sf"/>
</dbReference>
<proteinExistence type="predicted"/>
<dbReference type="SUPFAM" id="SSF56672">
    <property type="entry name" value="DNA/RNA polymerases"/>
    <property type="match status" value="1"/>
</dbReference>
<accession>A0ABM3BJE7</accession>
<dbReference type="Pfam" id="PF13041">
    <property type="entry name" value="PPR_2"/>
    <property type="match status" value="1"/>
</dbReference>
<dbReference type="Gene3D" id="1.25.40.10">
    <property type="entry name" value="Tetratricopeptide repeat domain"/>
    <property type="match status" value="1"/>
</dbReference>
<dbReference type="PANTHER" id="PTHR33064:SF37">
    <property type="entry name" value="RIBONUCLEASE H"/>
    <property type="match status" value="1"/>
</dbReference>
<evidence type="ECO:0000256" key="1">
    <source>
        <dbReference type="ARBA" id="ARBA00022737"/>
    </source>
</evidence>
<reference evidence="4" key="2">
    <citation type="submission" date="2025-08" db="UniProtKB">
        <authorList>
            <consortium name="RefSeq"/>
        </authorList>
    </citation>
    <scope>IDENTIFICATION</scope>
</reference>
<dbReference type="InterPro" id="IPR051320">
    <property type="entry name" value="Viral_Replic_Matur_Polypro"/>
</dbReference>
<gene>
    <name evidence="4" type="primary">LOC121228104</name>
</gene>
<organism evidence="3 4">
    <name type="scientific">Gossypium hirsutum</name>
    <name type="common">Upland cotton</name>
    <name type="synonym">Gossypium mexicanum</name>
    <dbReference type="NCBI Taxonomy" id="3635"/>
    <lineage>
        <taxon>Eukaryota</taxon>
        <taxon>Viridiplantae</taxon>
        <taxon>Streptophyta</taxon>
        <taxon>Embryophyta</taxon>
        <taxon>Tracheophyta</taxon>
        <taxon>Spermatophyta</taxon>
        <taxon>Magnoliopsida</taxon>
        <taxon>eudicotyledons</taxon>
        <taxon>Gunneridae</taxon>
        <taxon>Pentapetalae</taxon>
        <taxon>rosids</taxon>
        <taxon>malvids</taxon>
        <taxon>Malvales</taxon>
        <taxon>Malvaceae</taxon>
        <taxon>Malvoideae</taxon>
        <taxon>Gossypium</taxon>
    </lineage>
</organism>
<dbReference type="Gene3D" id="3.30.70.270">
    <property type="match status" value="1"/>
</dbReference>
<name>A0ABM3BJE7_GOSHI</name>
<evidence type="ECO:0000313" key="3">
    <source>
        <dbReference type="Proteomes" id="UP000818029"/>
    </source>
</evidence>
<dbReference type="RefSeq" id="XP_040967179.1">
    <property type="nucleotide sequence ID" value="XM_041111245.1"/>
</dbReference>
<dbReference type="Proteomes" id="UP000818029">
    <property type="component" value="Chromosome A04"/>
</dbReference>
<dbReference type="GeneID" id="121228104"/>
<keyword evidence="3" id="KW-1185">Reference proteome</keyword>
<keyword evidence="1" id="KW-0677">Repeat</keyword>